<dbReference type="Proteomes" id="UP000483820">
    <property type="component" value="Chromosome X"/>
</dbReference>
<sequence>MKAIHFLEITAQEIFYDGTGIGGTICQNIDPSYLTAAEKEKMVELKRSQGILEPIRVAEVQPRCDSPISKEVLVVPVPDEGDIMSN</sequence>
<dbReference type="RefSeq" id="XP_053578613.1">
    <property type="nucleotide sequence ID" value="XM_053735047.1"/>
</dbReference>
<gene>
    <name evidence="1" type="ORF">GCK72_022759</name>
</gene>
<name>A0A6A5FUW3_CAERE</name>
<dbReference type="KEGG" id="crq:GCK72_022759"/>
<evidence type="ECO:0000313" key="2">
    <source>
        <dbReference type="Proteomes" id="UP000483820"/>
    </source>
</evidence>
<comment type="caution">
    <text evidence="1">The sequence shown here is derived from an EMBL/GenBank/DDBJ whole genome shotgun (WGS) entry which is preliminary data.</text>
</comment>
<protein>
    <submittedName>
        <fullName evidence="1">Uncharacterized protein</fullName>
    </submittedName>
</protein>
<organism evidence="1 2">
    <name type="scientific">Caenorhabditis remanei</name>
    <name type="common">Caenorhabditis vulgaris</name>
    <dbReference type="NCBI Taxonomy" id="31234"/>
    <lineage>
        <taxon>Eukaryota</taxon>
        <taxon>Metazoa</taxon>
        <taxon>Ecdysozoa</taxon>
        <taxon>Nematoda</taxon>
        <taxon>Chromadorea</taxon>
        <taxon>Rhabditida</taxon>
        <taxon>Rhabditina</taxon>
        <taxon>Rhabditomorpha</taxon>
        <taxon>Rhabditoidea</taxon>
        <taxon>Rhabditidae</taxon>
        <taxon>Peloderinae</taxon>
        <taxon>Caenorhabditis</taxon>
    </lineage>
</organism>
<dbReference type="GeneID" id="78777558"/>
<dbReference type="EMBL" id="WUAV01000006">
    <property type="protein sequence ID" value="KAF1746306.1"/>
    <property type="molecule type" value="Genomic_DNA"/>
</dbReference>
<evidence type="ECO:0000313" key="1">
    <source>
        <dbReference type="EMBL" id="KAF1746306.1"/>
    </source>
</evidence>
<proteinExistence type="predicted"/>
<accession>A0A6A5FUW3</accession>
<reference evidence="1 2" key="1">
    <citation type="submission" date="2019-12" db="EMBL/GenBank/DDBJ databases">
        <title>Chromosome-level assembly of the Caenorhabditis remanei genome.</title>
        <authorList>
            <person name="Teterina A.A."/>
            <person name="Willis J.H."/>
            <person name="Phillips P.C."/>
        </authorList>
    </citation>
    <scope>NUCLEOTIDE SEQUENCE [LARGE SCALE GENOMIC DNA]</scope>
    <source>
        <strain evidence="1 2">PX506</strain>
        <tissue evidence="1">Whole organism</tissue>
    </source>
</reference>
<dbReference type="AlphaFoldDB" id="A0A6A5FUW3"/>
<dbReference type="CTD" id="78777558"/>